<comment type="caution">
    <text evidence="1">The sequence shown here is derived from an EMBL/GenBank/DDBJ whole genome shotgun (WGS) entry which is preliminary data.</text>
</comment>
<dbReference type="Proteomes" id="UP001277761">
    <property type="component" value="Unassembled WGS sequence"/>
</dbReference>
<evidence type="ECO:0000313" key="1">
    <source>
        <dbReference type="EMBL" id="MDX8152146.1"/>
    </source>
</evidence>
<evidence type="ECO:0000313" key="2">
    <source>
        <dbReference type="Proteomes" id="UP001277761"/>
    </source>
</evidence>
<name>A0ABU4VMH2_9ACTN</name>
<organism evidence="1 2">
    <name type="scientific">Patulibacter brassicae</name>
    <dbReference type="NCBI Taxonomy" id="1705717"/>
    <lineage>
        <taxon>Bacteria</taxon>
        <taxon>Bacillati</taxon>
        <taxon>Actinomycetota</taxon>
        <taxon>Thermoleophilia</taxon>
        <taxon>Solirubrobacterales</taxon>
        <taxon>Patulibacteraceae</taxon>
        <taxon>Patulibacter</taxon>
    </lineage>
</organism>
<keyword evidence="2" id="KW-1185">Reference proteome</keyword>
<dbReference type="EMBL" id="JAXAVX010000004">
    <property type="protein sequence ID" value="MDX8152146.1"/>
    <property type="molecule type" value="Genomic_DNA"/>
</dbReference>
<evidence type="ECO:0008006" key="3">
    <source>
        <dbReference type="Google" id="ProtNLM"/>
    </source>
</evidence>
<gene>
    <name evidence="1" type="ORF">SK069_11115</name>
</gene>
<sequence length="165" mass="17894">MPGAEQEPEAWRAPMRSRVLDLPPGTEAADAVARGRCAIGGVVAPAPESLDEALAAVADRHGERFAARLRRFAALPEGTFVWTREADGCYRLGRLAGPWRYEADHEELDLPHARPARWLDDRLAEEDVPPSVAETFGRGGRNLQRIHDPDAGPASAALWRAATGA</sequence>
<dbReference type="RefSeq" id="WP_319954301.1">
    <property type="nucleotide sequence ID" value="NZ_JAXAVX010000004.1"/>
</dbReference>
<reference evidence="1 2" key="1">
    <citation type="submission" date="2023-11" db="EMBL/GenBank/DDBJ databases">
        <authorList>
            <person name="Xu M."/>
            <person name="Jiang T."/>
        </authorList>
    </citation>
    <scope>NUCLEOTIDE SEQUENCE [LARGE SCALE GENOMIC DNA]</scope>
    <source>
        <strain evidence="1 2">SD</strain>
    </source>
</reference>
<accession>A0ABU4VMH2</accession>
<protein>
    <recommendedName>
        <fullName evidence="3">GAF domain-containing protein</fullName>
    </recommendedName>
</protein>
<proteinExistence type="predicted"/>